<gene>
    <name evidence="2" type="ORF">ED28_13710</name>
</gene>
<accession>A0A443IBR3</accession>
<evidence type="ECO:0000313" key="2">
    <source>
        <dbReference type="EMBL" id="RWR01539.1"/>
    </source>
</evidence>
<feature type="compositionally biased region" description="Polar residues" evidence="1">
    <location>
        <begin position="1"/>
        <end position="10"/>
    </location>
</feature>
<keyword evidence="3" id="KW-1185">Reference proteome</keyword>
<evidence type="ECO:0000256" key="1">
    <source>
        <dbReference type="SAM" id="MobiDB-lite"/>
    </source>
</evidence>
<sequence length="74" mass="7791">MRNLDSNETEMVSGAGFRSSLGPTVMGSATPRSVGGNTGNPFDDMLAAVGAAFEKVASILNYYTNQFSVPSNKR</sequence>
<dbReference type="EMBL" id="JMEE01000036">
    <property type="protein sequence ID" value="RWR01539.1"/>
    <property type="molecule type" value="Genomic_DNA"/>
</dbReference>
<evidence type="ECO:0000313" key="3">
    <source>
        <dbReference type="Proteomes" id="UP000288794"/>
    </source>
</evidence>
<protein>
    <submittedName>
        <fullName evidence="2">Uncharacterized protein</fullName>
    </submittedName>
</protein>
<dbReference type="Proteomes" id="UP000288794">
    <property type="component" value="Unassembled WGS sequence"/>
</dbReference>
<reference evidence="2 3" key="1">
    <citation type="submission" date="2014-04" db="EMBL/GenBank/DDBJ databases">
        <title>Draft genome sequence of Pantoea beijingensis strain LMG 27579, an emerging pathogen to Pleurotus eryngii with potential industrial application.</title>
        <authorList>
            <person name="Xu F."/>
            <person name="Liu Y."/>
            <person name="Wang S."/>
            <person name="Yin Y."/>
            <person name="Ma Y."/>
            <person name="Zhao S."/>
            <person name="Rong C."/>
        </authorList>
    </citation>
    <scope>NUCLEOTIDE SEQUENCE [LARGE SCALE GENOMIC DNA]</scope>
    <source>
        <strain evidence="2 3">LMG 27579</strain>
    </source>
</reference>
<name>A0A443IBR3_9GAMM</name>
<feature type="region of interest" description="Disordered" evidence="1">
    <location>
        <begin position="1"/>
        <end position="40"/>
    </location>
</feature>
<dbReference type="AlphaFoldDB" id="A0A443IBR3"/>
<organism evidence="2 3">
    <name type="scientific">[Pantoea] beijingensis</name>
    <dbReference type="NCBI Taxonomy" id="1324864"/>
    <lineage>
        <taxon>Bacteria</taxon>
        <taxon>Pseudomonadati</taxon>
        <taxon>Pseudomonadota</taxon>
        <taxon>Gammaproteobacteria</taxon>
        <taxon>Enterobacterales</taxon>
        <taxon>Erwiniaceae</taxon>
        <taxon>Erwinia</taxon>
    </lineage>
</organism>
<proteinExistence type="predicted"/>
<comment type="caution">
    <text evidence="2">The sequence shown here is derived from an EMBL/GenBank/DDBJ whole genome shotgun (WGS) entry which is preliminary data.</text>
</comment>
<dbReference type="RefSeq" id="WP_128178626.1">
    <property type="nucleotide sequence ID" value="NZ_CP071409.1"/>
</dbReference>